<feature type="non-terminal residue" evidence="3">
    <location>
        <position position="1"/>
    </location>
</feature>
<sequence>ASQPTQRPCGAPQGRCCPQEQSTAQKRCGKADCAPTAVLHRGRRGERREGEAACCPLDPKATRGARPPEQSIRVARVARAPLETCSQHSVVV</sequence>
<accession>A0AAD2K237</accession>
<evidence type="ECO:0000313" key="4">
    <source>
        <dbReference type="EMBL" id="CAK5273040.1"/>
    </source>
</evidence>
<dbReference type="EMBL" id="CAVNYO010000193">
    <property type="protein sequence ID" value="CAK5273025.1"/>
    <property type="molecule type" value="Genomic_DNA"/>
</dbReference>
<reference evidence="3" key="1">
    <citation type="submission" date="2023-11" db="EMBL/GenBank/DDBJ databases">
        <authorList>
            <person name="De Vega J J."/>
            <person name="De Vega J J."/>
        </authorList>
    </citation>
    <scope>NUCLEOTIDE SEQUENCE</scope>
</reference>
<protein>
    <submittedName>
        <fullName evidence="3">Uncharacterized protein</fullName>
    </submittedName>
</protein>
<dbReference type="EMBL" id="CAVNYO010000193">
    <property type="protein sequence ID" value="CAK5273024.1"/>
    <property type="molecule type" value="Genomic_DNA"/>
</dbReference>
<gene>
    <name evidence="1" type="ORF">MYCIT1_LOCUS19115</name>
    <name evidence="2" type="ORF">MYCIT1_LOCUS19117</name>
    <name evidence="3" type="ORF">MYCIT1_LOCUS19145</name>
    <name evidence="4" type="ORF">MYCIT1_LOCUS19147</name>
    <name evidence="5" type="ORF">MYCIT1_LOCUS19345</name>
</gene>
<evidence type="ECO:0000313" key="6">
    <source>
        <dbReference type="Proteomes" id="UP001295794"/>
    </source>
</evidence>
<name>A0AAD2K237_9AGAR</name>
<evidence type="ECO:0000313" key="2">
    <source>
        <dbReference type="EMBL" id="CAK5273025.1"/>
    </source>
</evidence>
<dbReference type="EMBL" id="CAVNYO010000195">
    <property type="protein sequence ID" value="CAK5273040.1"/>
    <property type="molecule type" value="Genomic_DNA"/>
</dbReference>
<dbReference type="EMBL" id="CAVNYO010000199">
    <property type="protein sequence ID" value="CAK5273141.1"/>
    <property type="molecule type" value="Genomic_DNA"/>
</dbReference>
<evidence type="ECO:0000313" key="3">
    <source>
        <dbReference type="EMBL" id="CAK5273039.1"/>
    </source>
</evidence>
<organism evidence="3 6">
    <name type="scientific">Mycena citricolor</name>
    <dbReference type="NCBI Taxonomy" id="2018698"/>
    <lineage>
        <taxon>Eukaryota</taxon>
        <taxon>Fungi</taxon>
        <taxon>Dikarya</taxon>
        <taxon>Basidiomycota</taxon>
        <taxon>Agaricomycotina</taxon>
        <taxon>Agaricomycetes</taxon>
        <taxon>Agaricomycetidae</taxon>
        <taxon>Agaricales</taxon>
        <taxon>Marasmiineae</taxon>
        <taxon>Mycenaceae</taxon>
        <taxon>Mycena</taxon>
    </lineage>
</organism>
<proteinExistence type="predicted"/>
<comment type="caution">
    <text evidence="3">The sequence shown here is derived from an EMBL/GenBank/DDBJ whole genome shotgun (WGS) entry which is preliminary data.</text>
</comment>
<keyword evidence="6" id="KW-1185">Reference proteome</keyword>
<evidence type="ECO:0000313" key="5">
    <source>
        <dbReference type="EMBL" id="CAK5273141.1"/>
    </source>
</evidence>
<evidence type="ECO:0000313" key="1">
    <source>
        <dbReference type="EMBL" id="CAK5273024.1"/>
    </source>
</evidence>
<dbReference type="EMBL" id="CAVNYO010000195">
    <property type="protein sequence ID" value="CAK5273039.1"/>
    <property type="molecule type" value="Genomic_DNA"/>
</dbReference>
<dbReference type="AlphaFoldDB" id="A0AAD2K237"/>
<feature type="non-terminal residue" evidence="3">
    <location>
        <position position="92"/>
    </location>
</feature>
<dbReference type="Proteomes" id="UP001295794">
    <property type="component" value="Unassembled WGS sequence"/>
</dbReference>